<feature type="transmembrane region" description="Helical" evidence="7">
    <location>
        <begin position="159"/>
        <end position="175"/>
    </location>
</feature>
<protein>
    <recommendedName>
        <fullName evidence="8">Amino acid transporter transmembrane domain-containing protein</fullName>
    </recommendedName>
</protein>
<evidence type="ECO:0000259" key="8">
    <source>
        <dbReference type="Pfam" id="PF01490"/>
    </source>
</evidence>
<evidence type="ECO:0000256" key="1">
    <source>
        <dbReference type="ARBA" id="ARBA00004370"/>
    </source>
</evidence>
<keyword evidence="5 7" id="KW-1133">Transmembrane helix</keyword>
<feature type="transmembrane region" description="Helical" evidence="7">
    <location>
        <begin position="33"/>
        <end position="52"/>
    </location>
</feature>
<dbReference type="AlphaFoldDB" id="A9NV44"/>
<reference evidence="9" key="1">
    <citation type="journal article" date="2008" name="BMC Genomics">
        <title>A conifer genomics resource of 200,000 spruce (Picea spp.) ESTs and 6,464 high-quality, sequence-finished full-length cDNAs for Sitka spruce (Picea sitchensis).</title>
        <authorList>
            <person name="Ralph S.G."/>
            <person name="Chun H.J."/>
            <person name="Kolosova N."/>
            <person name="Cooper D."/>
            <person name="Oddy C."/>
            <person name="Ritland C.E."/>
            <person name="Kirkpatrick R."/>
            <person name="Moore R."/>
            <person name="Barber S."/>
            <person name="Holt R.A."/>
            <person name="Jones S.J."/>
            <person name="Marra M.A."/>
            <person name="Douglas C.J."/>
            <person name="Ritland K."/>
            <person name="Bohlmann J."/>
        </authorList>
    </citation>
    <scope>NUCLEOTIDE SEQUENCE</scope>
    <source>
        <tissue evidence="9">Bark</tissue>
    </source>
</reference>
<keyword evidence="4" id="KW-0029">Amino-acid transport</keyword>
<sequence>MDNNEKHHRSHPLACELDDTVEISRTGTVWTEVAHLITSVIGAGVLSLSWSVAQLGWIAGPAAMIVFALVSLYTTFLLVDCYRFPDPVSGPMRNTSYRKTVRVNLGERKAWLCALVQNAFFYGICVAYTITTSVSIRAISRSNCYHKNGHDSPCHFPNITYMIIYGVIQVILSQIPSFHKIWGLSILAAIMSFTYSTLGFGLGLAKVIENGKIYGTLGGISTTVSLTRAQKFWRILPALGDIAFAFPFTPLVIEIQDTLKSPPPENKTMRKASLVSMMITASFYMLCGFLGYAAFGENAPGNLLTGFGFYEPYWLIDFANACLAVHLVAAYQVFCQPIFSLVEGWISRKWPSNTLISKRIGIRVPLFGFYKVNLLTLCWRTAFVVSTTGIAILFPLFNDVLGVLGALSFWPLVVYFPVEMYIVQKKVQRWTLKWSLLQTLSFIALLISLVTAAGSIEGLVKDKES</sequence>
<dbReference type="GO" id="GO:0016020">
    <property type="term" value="C:membrane"/>
    <property type="evidence" value="ECO:0007669"/>
    <property type="project" value="UniProtKB-SubCell"/>
</dbReference>
<dbReference type="PANTHER" id="PTHR48017">
    <property type="entry name" value="OS05G0424000 PROTEIN-RELATED"/>
    <property type="match status" value="1"/>
</dbReference>
<dbReference type="EMBL" id="EF085198">
    <property type="protein sequence ID" value="ABK24505.1"/>
    <property type="molecule type" value="mRNA"/>
</dbReference>
<evidence type="ECO:0000256" key="7">
    <source>
        <dbReference type="SAM" id="Phobius"/>
    </source>
</evidence>
<evidence type="ECO:0000256" key="4">
    <source>
        <dbReference type="ARBA" id="ARBA00022970"/>
    </source>
</evidence>
<dbReference type="InterPro" id="IPR013057">
    <property type="entry name" value="AA_transpt_TM"/>
</dbReference>
<keyword evidence="6 7" id="KW-0472">Membrane</keyword>
<feature type="transmembrane region" description="Helical" evidence="7">
    <location>
        <begin position="372"/>
        <end position="394"/>
    </location>
</feature>
<dbReference type="Pfam" id="PF01490">
    <property type="entry name" value="Aa_trans"/>
    <property type="match status" value="1"/>
</dbReference>
<feature type="transmembrane region" description="Helical" evidence="7">
    <location>
        <begin position="232"/>
        <end position="253"/>
    </location>
</feature>
<feature type="transmembrane region" description="Helical" evidence="7">
    <location>
        <begin position="119"/>
        <end position="139"/>
    </location>
</feature>
<evidence type="ECO:0000256" key="6">
    <source>
        <dbReference type="ARBA" id="ARBA00023136"/>
    </source>
</evidence>
<feature type="domain" description="Amino acid transporter transmembrane" evidence="8">
    <location>
        <begin position="25"/>
        <end position="459"/>
    </location>
</feature>
<proteinExistence type="evidence at transcript level"/>
<organism evidence="9">
    <name type="scientific">Picea sitchensis</name>
    <name type="common">Sitka spruce</name>
    <name type="synonym">Pinus sitchensis</name>
    <dbReference type="NCBI Taxonomy" id="3332"/>
    <lineage>
        <taxon>Eukaryota</taxon>
        <taxon>Viridiplantae</taxon>
        <taxon>Streptophyta</taxon>
        <taxon>Embryophyta</taxon>
        <taxon>Tracheophyta</taxon>
        <taxon>Spermatophyta</taxon>
        <taxon>Pinopsida</taxon>
        <taxon>Pinidae</taxon>
        <taxon>Conifers I</taxon>
        <taxon>Pinales</taxon>
        <taxon>Pinaceae</taxon>
        <taxon>Picea</taxon>
    </lineage>
</organism>
<dbReference type="GO" id="GO:0006865">
    <property type="term" value="P:amino acid transport"/>
    <property type="evidence" value="ECO:0007669"/>
    <property type="project" value="UniProtKB-KW"/>
</dbReference>
<accession>A9NV44</accession>
<feature type="transmembrane region" description="Helical" evidence="7">
    <location>
        <begin position="58"/>
        <end position="79"/>
    </location>
</feature>
<feature type="transmembrane region" description="Helical" evidence="7">
    <location>
        <begin position="400"/>
        <end position="422"/>
    </location>
</feature>
<feature type="transmembrane region" description="Helical" evidence="7">
    <location>
        <begin position="434"/>
        <end position="456"/>
    </location>
</feature>
<comment type="subcellular location">
    <subcellularLocation>
        <location evidence="1">Membrane</location>
    </subcellularLocation>
</comment>
<evidence type="ECO:0000313" key="9">
    <source>
        <dbReference type="EMBL" id="ABK24505.1"/>
    </source>
</evidence>
<keyword evidence="2" id="KW-0813">Transport</keyword>
<feature type="transmembrane region" description="Helical" evidence="7">
    <location>
        <begin position="274"/>
        <end position="295"/>
    </location>
</feature>
<feature type="transmembrane region" description="Helical" evidence="7">
    <location>
        <begin position="182"/>
        <end position="205"/>
    </location>
</feature>
<evidence type="ECO:0000256" key="2">
    <source>
        <dbReference type="ARBA" id="ARBA00022448"/>
    </source>
</evidence>
<name>A9NV44_PICSI</name>
<evidence type="ECO:0000256" key="3">
    <source>
        <dbReference type="ARBA" id="ARBA00022692"/>
    </source>
</evidence>
<evidence type="ECO:0000256" key="5">
    <source>
        <dbReference type="ARBA" id="ARBA00022989"/>
    </source>
</evidence>
<keyword evidence="3 7" id="KW-0812">Transmembrane</keyword>